<dbReference type="PANTHER" id="PTHR22743">
    <property type="entry name" value="MEPRIN/TRAF-LIKE MATH FAMILY-C.ELEGANS"/>
    <property type="match status" value="1"/>
</dbReference>
<dbReference type="Pfam" id="PF00651">
    <property type="entry name" value="BTB"/>
    <property type="match status" value="1"/>
</dbReference>
<dbReference type="InParanoid" id="G0MV24"/>
<dbReference type="PROSITE" id="PS50097">
    <property type="entry name" value="BTB"/>
    <property type="match status" value="1"/>
</dbReference>
<proteinExistence type="predicted"/>
<protein>
    <recommendedName>
        <fullName evidence="1">BTB domain-containing protein</fullName>
    </recommendedName>
</protein>
<reference evidence="3" key="1">
    <citation type="submission" date="2011-07" db="EMBL/GenBank/DDBJ databases">
        <authorList>
            <consortium name="Caenorhabditis brenneri Sequencing and Analysis Consortium"/>
            <person name="Wilson R.K."/>
        </authorList>
    </citation>
    <scope>NUCLEOTIDE SEQUENCE [LARGE SCALE GENOMIC DNA]</scope>
    <source>
        <strain evidence="3">PB2801</strain>
    </source>
</reference>
<accession>G0MV24</accession>
<gene>
    <name evidence="2" type="ORF">CAEBREN_15355</name>
</gene>
<dbReference type="InterPro" id="IPR052664">
    <property type="entry name" value="BTB-MATH_domain_protein"/>
</dbReference>
<dbReference type="InterPro" id="IPR011333">
    <property type="entry name" value="SKP1/BTB/POZ_sf"/>
</dbReference>
<dbReference type="STRING" id="135651.G0MV24"/>
<dbReference type="Proteomes" id="UP000008068">
    <property type="component" value="Unassembled WGS sequence"/>
</dbReference>
<organism evidence="3">
    <name type="scientific">Caenorhabditis brenneri</name>
    <name type="common">Nematode worm</name>
    <dbReference type="NCBI Taxonomy" id="135651"/>
    <lineage>
        <taxon>Eukaryota</taxon>
        <taxon>Metazoa</taxon>
        <taxon>Ecdysozoa</taxon>
        <taxon>Nematoda</taxon>
        <taxon>Chromadorea</taxon>
        <taxon>Rhabditida</taxon>
        <taxon>Rhabditina</taxon>
        <taxon>Rhabditomorpha</taxon>
        <taxon>Rhabditoidea</taxon>
        <taxon>Rhabditidae</taxon>
        <taxon>Peloderinae</taxon>
        <taxon>Caenorhabditis</taxon>
    </lineage>
</organism>
<evidence type="ECO:0000313" key="2">
    <source>
        <dbReference type="EMBL" id="EGT44503.1"/>
    </source>
</evidence>
<dbReference type="OrthoDB" id="10027872at2759"/>
<dbReference type="EMBL" id="GL379813">
    <property type="protein sequence ID" value="EGT44503.1"/>
    <property type="molecule type" value="Genomic_DNA"/>
</dbReference>
<dbReference type="HOGENOM" id="CLU_036654_1_0_1"/>
<evidence type="ECO:0000313" key="3">
    <source>
        <dbReference type="Proteomes" id="UP000008068"/>
    </source>
</evidence>
<dbReference type="AlphaFoldDB" id="G0MV24"/>
<keyword evidence="3" id="KW-1185">Reference proteome</keyword>
<dbReference type="PANTHER" id="PTHR22743:SF165">
    <property type="entry name" value="BTB AND MATH DOMAIN CONTAINING-RELATED"/>
    <property type="match status" value="1"/>
</dbReference>
<dbReference type="SUPFAM" id="SSF54695">
    <property type="entry name" value="POZ domain"/>
    <property type="match status" value="1"/>
</dbReference>
<sequence length="176" mass="20069">MNFENPDPNLFDVRFTIDNRTFYFSKKMLARHSPVFEALFKTCQNKDHFDDWQNGLMTAEDFHIFLNTLHGFRCINDSNVEKQLSLGIASKVDVTVAHCLDWLMGKETMLLEKVKFDLAVKHNLDGLKKKVLSDIESVGDLDDILPADLATLDHATSTLVLQRILELTGARPKESD</sequence>
<evidence type="ECO:0000259" key="1">
    <source>
        <dbReference type="PROSITE" id="PS50097"/>
    </source>
</evidence>
<dbReference type="SMART" id="SM00225">
    <property type="entry name" value="BTB"/>
    <property type="match status" value="1"/>
</dbReference>
<feature type="domain" description="BTB" evidence="1">
    <location>
        <begin position="11"/>
        <end position="70"/>
    </location>
</feature>
<name>G0MV24_CAEBE</name>
<dbReference type="InterPro" id="IPR000210">
    <property type="entry name" value="BTB/POZ_dom"/>
</dbReference>
<dbReference type="Gene3D" id="3.30.710.10">
    <property type="entry name" value="Potassium Channel Kv1.1, Chain A"/>
    <property type="match status" value="1"/>
</dbReference>